<evidence type="ECO:0000313" key="2">
    <source>
        <dbReference type="EMBL" id="CAD9747676.1"/>
    </source>
</evidence>
<feature type="compositionally biased region" description="Pro residues" evidence="1">
    <location>
        <begin position="89"/>
        <end position="98"/>
    </location>
</feature>
<evidence type="ECO:0000256" key="1">
    <source>
        <dbReference type="SAM" id="MobiDB-lite"/>
    </source>
</evidence>
<proteinExistence type="predicted"/>
<sequence length="521" mass="59554">MKGSDATCQWKLLKSKKLDLFVKRRRNSVWTQIKSPPPPPFPAPSIDSRSTRPDRFVPKSNQQQQQQRTNTGGSQQQRHYSYPSYSSKSPPPSYPPPKYARRSVPDTINRIYPLHPAADDPYLPPHVLYQRPKHLGQPEASPYFPSRENRARKISFSNFPPQHSNPSMRGSYQVSYSHQKPTMLPKRNPNQPAKRWLQQIQQNERSRAMQADTLQRRRKSYPMIDANNSSMTAPPAADLSGDLNRNSMGLMNEKAMKAVQDSLVKLEQSMTALINRLHREQGVSKKPLAQVKPSSPDRFMDAKAASSRFHLVKNFTNFKDTSFSLPCNRGCGKSVRAVRNPRGKIVQDTGNQFRHQRTCNKLPITAKMFFDDTVLNAYNKHTGRVFRFIPLTQVGRWEMGRDKCPPEILPYLTAFLPEWQKARAYYLCAASKIQAMFGAEYTCVAAKGKDACVCARCKPSKAKKQHQASRSVATLRLLSNNRRYYNSQMTLPKPHQGYITPPGGASLRRNERQSTWERHVQ</sequence>
<feature type="region of interest" description="Disordered" evidence="1">
    <location>
        <begin position="29"/>
        <end position="103"/>
    </location>
</feature>
<dbReference type="EMBL" id="HBHP01003001">
    <property type="protein sequence ID" value="CAD9747676.1"/>
    <property type="molecule type" value="Transcribed_RNA"/>
</dbReference>
<gene>
    <name evidence="2" type="ORF">LSP00402_LOCUS1896</name>
</gene>
<feature type="region of interest" description="Disordered" evidence="1">
    <location>
        <begin position="115"/>
        <end position="143"/>
    </location>
</feature>
<feature type="compositionally biased region" description="Low complexity" evidence="1">
    <location>
        <begin position="60"/>
        <end position="88"/>
    </location>
</feature>
<name>A0A7S2THG2_9EUKA</name>
<feature type="compositionally biased region" description="Basic and acidic residues" evidence="1">
    <location>
        <begin position="508"/>
        <end position="521"/>
    </location>
</feature>
<reference evidence="2" key="1">
    <citation type="submission" date="2021-01" db="EMBL/GenBank/DDBJ databases">
        <authorList>
            <person name="Corre E."/>
            <person name="Pelletier E."/>
            <person name="Niang G."/>
            <person name="Scheremetjew M."/>
            <person name="Finn R."/>
            <person name="Kale V."/>
            <person name="Holt S."/>
            <person name="Cochrane G."/>
            <person name="Meng A."/>
            <person name="Brown T."/>
            <person name="Cohen L."/>
        </authorList>
    </citation>
    <scope>NUCLEOTIDE SEQUENCE</scope>
    <source>
        <strain evidence="2">CCMP622</strain>
    </source>
</reference>
<feature type="region of interest" description="Disordered" evidence="1">
    <location>
        <begin position="488"/>
        <end position="521"/>
    </location>
</feature>
<organism evidence="2">
    <name type="scientific">Lotharella oceanica</name>
    <dbReference type="NCBI Taxonomy" id="641309"/>
    <lineage>
        <taxon>Eukaryota</taxon>
        <taxon>Sar</taxon>
        <taxon>Rhizaria</taxon>
        <taxon>Cercozoa</taxon>
        <taxon>Chlorarachniophyceae</taxon>
        <taxon>Lotharella</taxon>
    </lineage>
</organism>
<accession>A0A7S2THG2</accession>
<dbReference type="AlphaFoldDB" id="A0A7S2THG2"/>
<protein>
    <submittedName>
        <fullName evidence="2">Uncharacterized protein</fullName>
    </submittedName>
</protein>